<proteinExistence type="predicted"/>
<gene>
    <name evidence="2" type="ORF">SAY86_001857</name>
</gene>
<sequence>MRRSINGGNVAGSRIGSRRGAPTRLSTALSHIIEADGKAKGKKRIGESEVNFIKISLTFLHIPITRGVGASVFSHGCRRPGQFRHQG</sequence>
<feature type="region of interest" description="Disordered" evidence="1">
    <location>
        <begin position="1"/>
        <end position="23"/>
    </location>
</feature>
<dbReference type="EMBL" id="JAXQNO010000013">
    <property type="protein sequence ID" value="KAK4785168.1"/>
    <property type="molecule type" value="Genomic_DNA"/>
</dbReference>
<evidence type="ECO:0000256" key="1">
    <source>
        <dbReference type="SAM" id="MobiDB-lite"/>
    </source>
</evidence>
<dbReference type="Proteomes" id="UP001346149">
    <property type="component" value="Unassembled WGS sequence"/>
</dbReference>
<organism evidence="2 3">
    <name type="scientific">Trapa natans</name>
    <name type="common">Water chestnut</name>
    <dbReference type="NCBI Taxonomy" id="22666"/>
    <lineage>
        <taxon>Eukaryota</taxon>
        <taxon>Viridiplantae</taxon>
        <taxon>Streptophyta</taxon>
        <taxon>Embryophyta</taxon>
        <taxon>Tracheophyta</taxon>
        <taxon>Spermatophyta</taxon>
        <taxon>Magnoliopsida</taxon>
        <taxon>eudicotyledons</taxon>
        <taxon>Gunneridae</taxon>
        <taxon>Pentapetalae</taxon>
        <taxon>rosids</taxon>
        <taxon>malvids</taxon>
        <taxon>Myrtales</taxon>
        <taxon>Lythraceae</taxon>
        <taxon>Trapa</taxon>
    </lineage>
</organism>
<evidence type="ECO:0000313" key="2">
    <source>
        <dbReference type="EMBL" id="KAK4785168.1"/>
    </source>
</evidence>
<name>A0AAN7LN49_TRANT</name>
<reference evidence="2 3" key="1">
    <citation type="journal article" date="2023" name="Hortic Res">
        <title>Pangenome of water caltrop reveals structural variations and asymmetric subgenome divergence after allopolyploidization.</title>
        <authorList>
            <person name="Zhang X."/>
            <person name="Chen Y."/>
            <person name="Wang L."/>
            <person name="Yuan Y."/>
            <person name="Fang M."/>
            <person name="Shi L."/>
            <person name="Lu R."/>
            <person name="Comes H.P."/>
            <person name="Ma Y."/>
            <person name="Chen Y."/>
            <person name="Huang G."/>
            <person name="Zhou Y."/>
            <person name="Zheng Z."/>
            <person name="Qiu Y."/>
        </authorList>
    </citation>
    <scope>NUCLEOTIDE SEQUENCE [LARGE SCALE GENOMIC DNA]</scope>
    <source>
        <strain evidence="2">F231</strain>
    </source>
</reference>
<accession>A0AAN7LN49</accession>
<protein>
    <submittedName>
        <fullName evidence="2">Uncharacterized protein</fullName>
    </submittedName>
</protein>
<evidence type="ECO:0000313" key="3">
    <source>
        <dbReference type="Proteomes" id="UP001346149"/>
    </source>
</evidence>
<dbReference type="AlphaFoldDB" id="A0AAN7LN49"/>
<comment type="caution">
    <text evidence="2">The sequence shown here is derived from an EMBL/GenBank/DDBJ whole genome shotgun (WGS) entry which is preliminary data.</text>
</comment>
<keyword evidence="3" id="KW-1185">Reference proteome</keyword>